<accession>A0AAU8B914</accession>
<keyword evidence="3" id="KW-0472">Membrane</keyword>
<organism evidence="5">
    <name type="scientific">Dulem virus 34</name>
    <dbReference type="NCBI Taxonomy" id="3145752"/>
    <lineage>
        <taxon>Viruses</taxon>
        <taxon>Duplodnaviria</taxon>
        <taxon>Heunggongvirae</taxon>
        <taxon>Uroviricota</taxon>
        <taxon>Caudoviricetes</taxon>
    </lineage>
</organism>
<evidence type="ECO:0000259" key="4">
    <source>
        <dbReference type="Pfam" id="PF10145"/>
    </source>
</evidence>
<dbReference type="Pfam" id="PF10145">
    <property type="entry name" value="PhageMin_Tail"/>
    <property type="match status" value="1"/>
</dbReference>
<dbReference type="EMBL" id="PP511788">
    <property type="protein sequence ID" value="XCD07422.1"/>
    <property type="molecule type" value="Genomic_DNA"/>
</dbReference>
<evidence type="ECO:0000256" key="1">
    <source>
        <dbReference type="ARBA" id="ARBA00022465"/>
    </source>
</evidence>
<dbReference type="PANTHER" id="PTHR37813">
    <property type="entry name" value="FELS-2 PROPHAGE PROTEIN"/>
    <property type="match status" value="1"/>
</dbReference>
<dbReference type="PANTHER" id="PTHR37813:SF1">
    <property type="entry name" value="FELS-2 PROPHAGE PROTEIN"/>
    <property type="match status" value="1"/>
</dbReference>
<reference evidence="5" key="1">
    <citation type="submission" date="2024-03" db="EMBL/GenBank/DDBJ databases">
        <title>Diverse circular DNA viruses in blood, oral, and fecal samples of captive lemurs.</title>
        <authorList>
            <person name="Paietta E.N."/>
            <person name="Kraberger S."/>
            <person name="Lund M.C."/>
            <person name="Custer J.M."/>
            <person name="Vargas K.M."/>
            <person name="Ehmke E.E."/>
            <person name="Yoder A.D."/>
            <person name="Varsani A."/>
        </authorList>
    </citation>
    <scope>NUCLEOTIDE SEQUENCE</scope>
    <source>
        <strain evidence="5">Duke_28FF_219</strain>
    </source>
</reference>
<sequence length="735" mass="76067">MATKSKTYELAIKIMGKADGSLKTACMEADKNLTSLGTSAKAAAKVAATALAAVGTAAVAVATSSLSTYAEFEQAMANTAAIAGAVGDQYDQLEAAAREMGSKTTKTATEAAEALGYMALAGWDVQQSIDGLEPVLRLSEATQMDLARCSDLVTDSMSALGLGVSDMMDYLNLCVQTNNKANTTAENLMEAFIGCGGAAKTTGVDLTDLSTALGILANNGTKGAEAGTALNSMLVRMTSKDAAITAMKKLGVSAFDAQGNFRGLETVLVDLQAAMVNLSTEERASYMASIAGTNYYTEMSYLLDAVAESADGAGSAWANLEGQLAQANAGEGALMAMAGQVTNTLQSAKEIFMSAVQEAQLTIGEQLAPYAQEGLQYLANEVLPAVTEQLGIIIPQLIEGAKWAVEHRDVILAIAAGVAAAVIAYKTYKTAITAYNAAMAIYKVVTAASATGTFTLAGAMTALNIPVLAACAAIGLLVAGGILLYKNWDTVKAKAEELGAKIGAAWSALDGAVLAAISAISEKFPLLGAVLTGIWSSIQDCWGNIQAIFSNIIDFINNVFSGNWSAAWQNIVNIFGNVFGLIVNLAKVPINAVISAINWVLSKINSISVTIPDWVPGVGGQTLGFNIPTIPALASGGVATGPALAMVGEGSEPEAILPLSKLAAMLDSWTKPKPDGGGGDTGGGEQIVFSPVFNFYGGTPTKEEATEAARISFAEFKRLYKQLKNEEKRKQFSPA</sequence>
<keyword evidence="2" id="KW-1188">Viral release from host cell</keyword>
<feature type="transmembrane region" description="Helical" evidence="3">
    <location>
        <begin position="410"/>
        <end position="428"/>
    </location>
</feature>
<name>A0AAU8B914_9CAUD</name>
<keyword evidence="3" id="KW-1133">Transmembrane helix</keyword>
<keyword evidence="1" id="KW-1245">Viral tail assembly</keyword>
<dbReference type="InterPro" id="IPR010090">
    <property type="entry name" value="Phage_tape_meas"/>
</dbReference>
<protein>
    <submittedName>
        <fullName evidence="5">Minor tail protein</fullName>
    </submittedName>
</protein>
<evidence type="ECO:0000256" key="2">
    <source>
        <dbReference type="ARBA" id="ARBA00022612"/>
    </source>
</evidence>
<evidence type="ECO:0000313" key="5">
    <source>
        <dbReference type="EMBL" id="XCD07422.1"/>
    </source>
</evidence>
<dbReference type="NCBIfam" id="TIGR01760">
    <property type="entry name" value="tape_meas_TP901"/>
    <property type="match status" value="1"/>
</dbReference>
<proteinExistence type="predicted"/>
<feature type="transmembrane region" description="Helical" evidence="3">
    <location>
        <begin position="465"/>
        <end position="485"/>
    </location>
</feature>
<feature type="transmembrane region" description="Helical" evidence="3">
    <location>
        <begin position="440"/>
        <end position="459"/>
    </location>
</feature>
<dbReference type="GO" id="GO:0098003">
    <property type="term" value="P:viral tail assembly"/>
    <property type="evidence" value="ECO:0007669"/>
    <property type="project" value="UniProtKB-KW"/>
</dbReference>
<keyword evidence="3" id="KW-0812">Transmembrane</keyword>
<feature type="domain" description="Phage tail tape measure protein" evidence="4">
    <location>
        <begin position="95"/>
        <end position="292"/>
    </location>
</feature>
<evidence type="ECO:0000256" key="3">
    <source>
        <dbReference type="SAM" id="Phobius"/>
    </source>
</evidence>